<dbReference type="AlphaFoldDB" id="A0A401SC70"/>
<evidence type="ECO:0000313" key="2">
    <source>
        <dbReference type="Proteomes" id="UP000287033"/>
    </source>
</evidence>
<organism evidence="1 2">
    <name type="scientific">Chiloscyllium punctatum</name>
    <name type="common">Brownbanded bambooshark</name>
    <name type="synonym">Hemiscyllium punctatum</name>
    <dbReference type="NCBI Taxonomy" id="137246"/>
    <lineage>
        <taxon>Eukaryota</taxon>
        <taxon>Metazoa</taxon>
        <taxon>Chordata</taxon>
        <taxon>Craniata</taxon>
        <taxon>Vertebrata</taxon>
        <taxon>Chondrichthyes</taxon>
        <taxon>Elasmobranchii</taxon>
        <taxon>Galeomorphii</taxon>
        <taxon>Galeoidea</taxon>
        <taxon>Orectolobiformes</taxon>
        <taxon>Hemiscylliidae</taxon>
        <taxon>Chiloscyllium</taxon>
    </lineage>
</organism>
<dbReference type="Proteomes" id="UP000287033">
    <property type="component" value="Unassembled WGS sequence"/>
</dbReference>
<name>A0A401SC70_CHIPU</name>
<reference evidence="1 2" key="1">
    <citation type="journal article" date="2018" name="Nat. Ecol. Evol.">
        <title>Shark genomes provide insights into elasmobranch evolution and the origin of vertebrates.</title>
        <authorList>
            <person name="Hara Y"/>
            <person name="Yamaguchi K"/>
            <person name="Onimaru K"/>
            <person name="Kadota M"/>
            <person name="Koyanagi M"/>
            <person name="Keeley SD"/>
            <person name="Tatsumi K"/>
            <person name="Tanaka K"/>
            <person name="Motone F"/>
            <person name="Kageyama Y"/>
            <person name="Nozu R"/>
            <person name="Adachi N"/>
            <person name="Nishimura O"/>
            <person name="Nakagawa R"/>
            <person name="Tanegashima C"/>
            <person name="Kiyatake I"/>
            <person name="Matsumoto R"/>
            <person name="Murakumo K"/>
            <person name="Nishida K"/>
            <person name="Terakita A"/>
            <person name="Kuratani S"/>
            <person name="Sato K"/>
            <person name="Hyodo S Kuraku.S."/>
        </authorList>
    </citation>
    <scope>NUCLEOTIDE SEQUENCE [LARGE SCALE GENOMIC DNA]</scope>
</reference>
<gene>
    <name evidence="1" type="ORF">chiPu_0006380</name>
</gene>
<comment type="caution">
    <text evidence="1">The sequence shown here is derived from an EMBL/GenBank/DDBJ whole genome shotgun (WGS) entry which is preliminary data.</text>
</comment>
<proteinExistence type="predicted"/>
<evidence type="ECO:0000313" key="1">
    <source>
        <dbReference type="EMBL" id="GCC27954.1"/>
    </source>
</evidence>
<dbReference type="EMBL" id="BEZZ01000184">
    <property type="protein sequence ID" value="GCC27954.1"/>
    <property type="molecule type" value="Genomic_DNA"/>
</dbReference>
<protein>
    <submittedName>
        <fullName evidence="1">Uncharacterized protein</fullName>
    </submittedName>
</protein>
<sequence>MVSLITSGLSAHWTRLPSTTVPRNCISKATFRSGQRESEYQFQEPVRQNKSLERAGASGEYNVGVVLKEQKEIRSTVYFEVTTDSGKVVTE</sequence>
<accession>A0A401SC70</accession>
<keyword evidence="2" id="KW-1185">Reference proteome</keyword>